<reference evidence="11 12" key="1">
    <citation type="journal article" date="2018" name="Nat. Ecol. Evol.">
        <title>Genomic signatures of mitonuclear coevolution across populations of Tigriopus californicus.</title>
        <authorList>
            <person name="Barreto F.S."/>
            <person name="Watson E.T."/>
            <person name="Lima T.G."/>
            <person name="Willett C.S."/>
            <person name="Edmands S."/>
            <person name="Li W."/>
            <person name="Burton R.S."/>
        </authorList>
    </citation>
    <scope>NUCLEOTIDE SEQUENCE [LARGE SCALE GENOMIC DNA]</scope>
    <source>
        <strain evidence="11 12">San Diego</strain>
    </source>
</reference>
<keyword evidence="9" id="KW-0812">Transmembrane</keyword>
<evidence type="ECO:0000256" key="9">
    <source>
        <dbReference type="SAM" id="Phobius"/>
    </source>
</evidence>
<keyword evidence="6" id="KW-0862">Zinc</keyword>
<dbReference type="OrthoDB" id="4713066at2759"/>
<keyword evidence="12" id="KW-1185">Reference proteome</keyword>
<feature type="domain" description="LITAF" evidence="10">
    <location>
        <begin position="53"/>
        <end position="137"/>
    </location>
</feature>
<dbReference type="InterPro" id="IPR006629">
    <property type="entry name" value="LITAF"/>
</dbReference>
<feature type="region of interest" description="Disordered" evidence="8">
    <location>
        <begin position="1"/>
        <end position="55"/>
    </location>
</feature>
<dbReference type="Pfam" id="PF10601">
    <property type="entry name" value="zf-LITAF-like"/>
    <property type="match status" value="1"/>
</dbReference>
<keyword evidence="9" id="KW-1133">Transmembrane helix</keyword>
<dbReference type="InterPro" id="IPR037519">
    <property type="entry name" value="LITAF_fam"/>
</dbReference>
<evidence type="ECO:0000256" key="6">
    <source>
        <dbReference type="ARBA" id="ARBA00022833"/>
    </source>
</evidence>
<organism evidence="11 12">
    <name type="scientific">Tigriopus californicus</name>
    <name type="common">Marine copepod</name>
    <dbReference type="NCBI Taxonomy" id="6832"/>
    <lineage>
        <taxon>Eukaryota</taxon>
        <taxon>Metazoa</taxon>
        <taxon>Ecdysozoa</taxon>
        <taxon>Arthropoda</taxon>
        <taxon>Crustacea</taxon>
        <taxon>Multicrustacea</taxon>
        <taxon>Hexanauplia</taxon>
        <taxon>Copepoda</taxon>
        <taxon>Harpacticoida</taxon>
        <taxon>Harpacticidae</taxon>
        <taxon>Tigriopus</taxon>
    </lineage>
</organism>
<proteinExistence type="inferred from homology"/>
<dbReference type="GO" id="GO:0008270">
    <property type="term" value="F:zinc ion binding"/>
    <property type="evidence" value="ECO:0007669"/>
    <property type="project" value="TreeGrafter"/>
</dbReference>
<name>A0A553PMH5_TIGCA</name>
<dbReference type="EMBL" id="VCGU01000003">
    <property type="protein sequence ID" value="TRY78869.1"/>
    <property type="molecule type" value="Genomic_DNA"/>
</dbReference>
<evidence type="ECO:0000259" key="10">
    <source>
        <dbReference type="PROSITE" id="PS51837"/>
    </source>
</evidence>
<evidence type="ECO:0000256" key="8">
    <source>
        <dbReference type="SAM" id="MobiDB-lite"/>
    </source>
</evidence>
<dbReference type="Proteomes" id="UP000318571">
    <property type="component" value="Chromosome 11"/>
</dbReference>
<evidence type="ECO:0000256" key="3">
    <source>
        <dbReference type="ARBA" id="ARBA00004630"/>
    </source>
</evidence>
<dbReference type="PANTHER" id="PTHR23292:SF45">
    <property type="entry name" value="LIPOPOLYSACCHARIDE-INDUCED TUMOR NECROSIS FACTOR-ALPHA FACTOR HOMOLOG"/>
    <property type="match status" value="1"/>
</dbReference>
<evidence type="ECO:0000256" key="4">
    <source>
        <dbReference type="ARBA" id="ARBA00005975"/>
    </source>
</evidence>
<evidence type="ECO:0000256" key="1">
    <source>
        <dbReference type="ARBA" id="ARBA00004414"/>
    </source>
</evidence>
<dbReference type="PROSITE" id="PS51837">
    <property type="entry name" value="LITAF"/>
    <property type="match status" value="1"/>
</dbReference>
<dbReference type="STRING" id="6832.A0A553PMH5"/>
<comment type="similarity">
    <text evidence="4">Belongs to the CDIP1/LITAF family.</text>
</comment>
<keyword evidence="5" id="KW-0479">Metal-binding</keyword>
<evidence type="ECO:0000313" key="12">
    <source>
        <dbReference type="Proteomes" id="UP000318571"/>
    </source>
</evidence>
<dbReference type="AlphaFoldDB" id="A0A553PMH5"/>
<feature type="transmembrane region" description="Helical" evidence="9">
    <location>
        <begin position="90"/>
        <end position="113"/>
    </location>
</feature>
<dbReference type="GO" id="GO:0098574">
    <property type="term" value="C:cytoplasmic side of lysosomal membrane"/>
    <property type="evidence" value="ECO:0007669"/>
    <property type="project" value="TreeGrafter"/>
</dbReference>
<evidence type="ECO:0000256" key="2">
    <source>
        <dbReference type="ARBA" id="ARBA00004481"/>
    </source>
</evidence>
<dbReference type="SMART" id="SM00714">
    <property type="entry name" value="LITAF"/>
    <property type="match status" value="1"/>
</dbReference>
<evidence type="ECO:0000256" key="7">
    <source>
        <dbReference type="ARBA" id="ARBA00023136"/>
    </source>
</evidence>
<dbReference type="PANTHER" id="PTHR23292">
    <property type="entry name" value="LIPOPOLYSACCHARIDE-INDUCED TUMOR NECROSIS FACTOR-ALPHA FACTOR"/>
    <property type="match status" value="1"/>
</dbReference>
<dbReference type="OMA" id="SCHTTIN"/>
<accession>A0A553PMH5</accession>
<evidence type="ECO:0000256" key="5">
    <source>
        <dbReference type="ARBA" id="ARBA00022723"/>
    </source>
</evidence>
<dbReference type="GO" id="GO:0098560">
    <property type="term" value="C:cytoplasmic side of late endosome membrane"/>
    <property type="evidence" value="ECO:0007669"/>
    <property type="project" value="TreeGrafter"/>
</dbReference>
<comment type="caution">
    <text evidence="11">The sequence shown here is derived from an EMBL/GenBank/DDBJ whole genome shotgun (WGS) entry which is preliminary data.</text>
</comment>
<dbReference type="GO" id="GO:0005634">
    <property type="term" value="C:nucleus"/>
    <property type="evidence" value="ECO:0007669"/>
    <property type="project" value="TreeGrafter"/>
</dbReference>
<evidence type="ECO:0000313" key="11">
    <source>
        <dbReference type="EMBL" id="TRY78869.1"/>
    </source>
</evidence>
<protein>
    <recommendedName>
        <fullName evidence="10">LITAF domain-containing protein</fullName>
    </recommendedName>
</protein>
<keyword evidence="7 9" id="KW-0472">Membrane</keyword>
<gene>
    <name evidence="11" type="ORF">TCAL_10651</name>
</gene>
<sequence length="142" mass="15355">MSKNEHHSSGGFVQPQDQEKQGYNAAYPPLPPSYEESNHGGYTYSSNAPPPAQEAQQIVVPLQLGDEPAKLKCPQCHQMIKTRVTSSSGLGAWLACAGCAIFGLVFGCCLIPFCIDSMKVYNHYCPSCNTYLGRFKGSASMS</sequence>
<comment type="subcellular location">
    <subcellularLocation>
        <location evidence="2">Endosome membrane</location>
        <topology evidence="2">Peripheral membrane protein</topology>
    </subcellularLocation>
    <subcellularLocation>
        <location evidence="1">Late endosome membrane</location>
    </subcellularLocation>
    <subcellularLocation>
        <location evidence="3">Lysosome membrane</location>
        <topology evidence="3">Peripheral membrane protein</topology>
        <orientation evidence="3">Cytoplasmic side</orientation>
    </subcellularLocation>
</comment>